<gene>
    <name evidence="1" type="ORF">CICLE_v10018281mg</name>
</gene>
<keyword evidence="2" id="KW-1185">Reference proteome</keyword>
<dbReference type="AlphaFoldDB" id="V4UAP6"/>
<dbReference type="PANTHER" id="PTHR46328:SF31">
    <property type="entry name" value="PROTEIN FAR1-RELATED SEQUENCE 5-LIKE"/>
    <property type="match status" value="1"/>
</dbReference>
<dbReference type="Proteomes" id="UP000030687">
    <property type="component" value="Unassembled WGS sequence"/>
</dbReference>
<evidence type="ECO:0000313" key="1">
    <source>
        <dbReference type="EMBL" id="ESR61200.1"/>
    </source>
</evidence>
<dbReference type="EMBL" id="KI536312">
    <property type="protein sequence ID" value="ESR61200.1"/>
    <property type="molecule type" value="Genomic_DNA"/>
</dbReference>
<organism evidence="1 2">
    <name type="scientific">Citrus clementina</name>
    <name type="common">Clementine</name>
    <name type="synonym">Citrus deliciosa x Citrus sinensis</name>
    <dbReference type="NCBI Taxonomy" id="85681"/>
    <lineage>
        <taxon>Eukaryota</taxon>
        <taxon>Viridiplantae</taxon>
        <taxon>Streptophyta</taxon>
        <taxon>Embryophyta</taxon>
        <taxon>Tracheophyta</taxon>
        <taxon>Spermatophyta</taxon>
        <taxon>Magnoliopsida</taxon>
        <taxon>eudicotyledons</taxon>
        <taxon>Gunneridae</taxon>
        <taxon>Pentapetalae</taxon>
        <taxon>rosids</taxon>
        <taxon>malvids</taxon>
        <taxon>Sapindales</taxon>
        <taxon>Rutaceae</taxon>
        <taxon>Aurantioideae</taxon>
        <taxon>Citrus</taxon>
    </lineage>
</organism>
<accession>V4UAP6</accession>
<dbReference type="eggNOG" id="ENOG502SXDY">
    <property type="taxonomic scope" value="Eukaryota"/>
</dbReference>
<reference evidence="1 2" key="1">
    <citation type="submission" date="2013-10" db="EMBL/GenBank/DDBJ databases">
        <authorList>
            <consortium name="International Citrus Genome Consortium"/>
            <person name="Jenkins J."/>
            <person name="Schmutz J."/>
            <person name="Prochnik S."/>
            <person name="Rokhsar D."/>
            <person name="Gmitter F."/>
            <person name="Ollitrault P."/>
            <person name="Machado M."/>
            <person name="Talon M."/>
            <person name="Wincker P."/>
            <person name="Jaillon O."/>
            <person name="Morgante M."/>
        </authorList>
    </citation>
    <scope>NUCLEOTIDE SEQUENCE</scope>
    <source>
        <strain evidence="2">cv. Clemenules</strain>
    </source>
</reference>
<dbReference type="PANTHER" id="PTHR46328">
    <property type="entry name" value="FAR-RED IMPAIRED RESPONSIVE (FAR1) FAMILY PROTEIN-RELATED"/>
    <property type="match status" value="1"/>
</dbReference>
<name>V4UAP6_CITCL</name>
<proteinExistence type="predicted"/>
<dbReference type="Gramene" id="ESR61200">
    <property type="protein sequence ID" value="ESR61200"/>
    <property type="gene ID" value="CICLE_v10018281mg"/>
</dbReference>
<protein>
    <submittedName>
        <fullName evidence="1">Uncharacterized protein</fullName>
    </submittedName>
</protein>
<dbReference type="STRING" id="85681.V4UAP6"/>
<dbReference type="InParanoid" id="V4UAP6"/>
<evidence type="ECO:0000313" key="2">
    <source>
        <dbReference type="Proteomes" id="UP000030687"/>
    </source>
</evidence>
<dbReference type="KEGG" id="cic:CICLE_v10018281mg"/>
<sequence length="130" mass="15046">MTEGGELIDFYDGRELIVNEADRHAERSIGMEFESEEAAMAYYDAYAKCVGFIRVGNCHHSSRDESIDERDEIIGELSTDLHCTNQQLAECWQLLEMVLKHVEWHTDHITKSIQNIIENVKDVEAENEER</sequence>